<dbReference type="AlphaFoldDB" id="A0A2H3C5S1"/>
<dbReference type="Proteomes" id="UP000218334">
    <property type="component" value="Unassembled WGS sequence"/>
</dbReference>
<sequence>MPSFTATIQDYSPLISYDSNWFAGNSNDNHLDRYSDNSMMVTNVTGASATFCFNGTGVNVYGAKRGNHGSYQVTLDGTISPAETGRNDTGIFQTLLFSSITLEQGFHELILTNQGVDDHPYLDIDFITWQTSIGSVNESLMVNTVQDTDPSFAYSPSSAWSSSPEHSDFYFGSTGHSSVESGSVMTYSFSGKGVSLYGPVGPGYAAFSAQLDGGPSVNSTAIRKSFVPQVLLYHADGLASGQHMLKMMMQPSDDAQELAVDFANVYTTPSLQSSTSTKSSSMPTGAVVGIVVSVSVTVALLCIALYLFLRNRRPLSSHPTTIAPPFLPSRSNVEPFTSFHSDNADRYHIYTSEKIPVAVPNI</sequence>
<keyword evidence="1" id="KW-0472">Membrane</keyword>
<feature type="transmembrane region" description="Helical" evidence="1">
    <location>
        <begin position="286"/>
        <end position="309"/>
    </location>
</feature>
<dbReference type="EMBL" id="KZ293420">
    <property type="protein sequence ID" value="PBK73668.1"/>
    <property type="molecule type" value="Genomic_DNA"/>
</dbReference>
<evidence type="ECO:0000313" key="3">
    <source>
        <dbReference type="Proteomes" id="UP000218334"/>
    </source>
</evidence>
<evidence type="ECO:0000313" key="2">
    <source>
        <dbReference type="EMBL" id="PBK73668.1"/>
    </source>
</evidence>
<dbReference type="STRING" id="1076256.A0A2H3C5S1"/>
<gene>
    <name evidence="2" type="ORF">ARMSODRAFT_952773</name>
</gene>
<name>A0A2H3C5S1_9AGAR</name>
<accession>A0A2H3C5S1</accession>
<keyword evidence="1" id="KW-0812">Transmembrane</keyword>
<dbReference type="Gene3D" id="2.60.120.260">
    <property type="entry name" value="Galactose-binding domain-like"/>
    <property type="match status" value="2"/>
</dbReference>
<proteinExistence type="predicted"/>
<reference evidence="3" key="1">
    <citation type="journal article" date="2017" name="Nat. Ecol. Evol.">
        <title>Genome expansion and lineage-specific genetic innovations in the forest pathogenic fungi Armillaria.</title>
        <authorList>
            <person name="Sipos G."/>
            <person name="Prasanna A.N."/>
            <person name="Walter M.C."/>
            <person name="O'Connor E."/>
            <person name="Balint B."/>
            <person name="Krizsan K."/>
            <person name="Kiss B."/>
            <person name="Hess J."/>
            <person name="Varga T."/>
            <person name="Slot J."/>
            <person name="Riley R."/>
            <person name="Boka B."/>
            <person name="Rigling D."/>
            <person name="Barry K."/>
            <person name="Lee J."/>
            <person name="Mihaltcheva S."/>
            <person name="LaButti K."/>
            <person name="Lipzen A."/>
            <person name="Waldron R."/>
            <person name="Moloney N.M."/>
            <person name="Sperisen C."/>
            <person name="Kredics L."/>
            <person name="Vagvoelgyi C."/>
            <person name="Patrignani A."/>
            <person name="Fitzpatrick D."/>
            <person name="Nagy I."/>
            <person name="Doyle S."/>
            <person name="Anderson J.B."/>
            <person name="Grigoriev I.V."/>
            <person name="Gueldener U."/>
            <person name="Muensterkoetter M."/>
            <person name="Nagy L.G."/>
        </authorList>
    </citation>
    <scope>NUCLEOTIDE SEQUENCE [LARGE SCALE GENOMIC DNA]</scope>
    <source>
        <strain evidence="3">28-4</strain>
    </source>
</reference>
<evidence type="ECO:0000256" key="1">
    <source>
        <dbReference type="SAM" id="Phobius"/>
    </source>
</evidence>
<protein>
    <recommendedName>
        <fullName evidence="4">Transmembrane protein</fullName>
    </recommendedName>
</protein>
<evidence type="ECO:0008006" key="4">
    <source>
        <dbReference type="Google" id="ProtNLM"/>
    </source>
</evidence>
<organism evidence="2 3">
    <name type="scientific">Armillaria solidipes</name>
    <dbReference type="NCBI Taxonomy" id="1076256"/>
    <lineage>
        <taxon>Eukaryota</taxon>
        <taxon>Fungi</taxon>
        <taxon>Dikarya</taxon>
        <taxon>Basidiomycota</taxon>
        <taxon>Agaricomycotina</taxon>
        <taxon>Agaricomycetes</taxon>
        <taxon>Agaricomycetidae</taxon>
        <taxon>Agaricales</taxon>
        <taxon>Marasmiineae</taxon>
        <taxon>Physalacriaceae</taxon>
        <taxon>Armillaria</taxon>
    </lineage>
</organism>
<keyword evidence="3" id="KW-1185">Reference proteome</keyword>
<keyword evidence="1" id="KW-1133">Transmembrane helix</keyword>